<comment type="caution">
    <text evidence="2">The sequence shown here is derived from an EMBL/GenBank/DDBJ whole genome shotgun (WGS) entry which is preliminary data.</text>
</comment>
<evidence type="ECO:0000313" key="3">
    <source>
        <dbReference type="Proteomes" id="UP000886523"/>
    </source>
</evidence>
<evidence type="ECO:0000256" key="1">
    <source>
        <dbReference type="SAM" id="MobiDB-lite"/>
    </source>
</evidence>
<dbReference type="InterPro" id="IPR027266">
    <property type="entry name" value="TrmE/GcvT-like"/>
</dbReference>
<proteinExistence type="predicted"/>
<dbReference type="AlphaFoldDB" id="A0A9P6B126"/>
<name>A0A9P6B126_9AGAM</name>
<feature type="region of interest" description="Disordered" evidence="1">
    <location>
        <begin position="16"/>
        <end position="37"/>
    </location>
</feature>
<sequence length="117" mass="12841">MYPIILWISSPDHHCSNTLDEDREPEPFPSTSYRPMSPLPLPLLTPASRAHLPPSLSERDTIYALVTPPGRGGIGVIRISGSMCGLQCLFRLFDSLAQTRPGYSSGAWSFILKLGKS</sequence>
<protein>
    <recommendedName>
        <fullName evidence="4">GTP-binding protein TrmE N-terminal domain-containing protein</fullName>
    </recommendedName>
</protein>
<dbReference type="Proteomes" id="UP000886523">
    <property type="component" value="Unassembled WGS sequence"/>
</dbReference>
<reference evidence="2" key="1">
    <citation type="journal article" date="2020" name="Nat. Commun.">
        <title>Large-scale genome sequencing of mycorrhizal fungi provides insights into the early evolution of symbiotic traits.</title>
        <authorList>
            <person name="Miyauchi S."/>
            <person name="Kiss E."/>
            <person name="Kuo A."/>
            <person name="Drula E."/>
            <person name="Kohler A."/>
            <person name="Sanchez-Garcia M."/>
            <person name="Morin E."/>
            <person name="Andreopoulos B."/>
            <person name="Barry K.W."/>
            <person name="Bonito G."/>
            <person name="Buee M."/>
            <person name="Carver A."/>
            <person name="Chen C."/>
            <person name="Cichocki N."/>
            <person name="Clum A."/>
            <person name="Culley D."/>
            <person name="Crous P.W."/>
            <person name="Fauchery L."/>
            <person name="Girlanda M."/>
            <person name="Hayes R.D."/>
            <person name="Keri Z."/>
            <person name="LaButti K."/>
            <person name="Lipzen A."/>
            <person name="Lombard V."/>
            <person name="Magnuson J."/>
            <person name="Maillard F."/>
            <person name="Murat C."/>
            <person name="Nolan M."/>
            <person name="Ohm R.A."/>
            <person name="Pangilinan J."/>
            <person name="Pereira M.F."/>
            <person name="Perotto S."/>
            <person name="Peter M."/>
            <person name="Pfister S."/>
            <person name="Riley R."/>
            <person name="Sitrit Y."/>
            <person name="Stielow J.B."/>
            <person name="Szollosi G."/>
            <person name="Zifcakova L."/>
            <person name="Stursova M."/>
            <person name="Spatafora J.W."/>
            <person name="Tedersoo L."/>
            <person name="Vaario L.M."/>
            <person name="Yamada A."/>
            <person name="Yan M."/>
            <person name="Wang P."/>
            <person name="Xu J."/>
            <person name="Bruns T."/>
            <person name="Baldrian P."/>
            <person name="Vilgalys R."/>
            <person name="Dunand C."/>
            <person name="Henrissat B."/>
            <person name="Grigoriev I.V."/>
            <person name="Hibbett D."/>
            <person name="Nagy L.G."/>
            <person name="Martin F.M."/>
        </authorList>
    </citation>
    <scope>NUCLEOTIDE SEQUENCE</scope>
    <source>
        <strain evidence="2">UP504</strain>
    </source>
</reference>
<accession>A0A9P6B126</accession>
<gene>
    <name evidence="2" type="ORF">BS47DRAFT_742727</name>
</gene>
<dbReference type="Gene3D" id="3.30.1360.120">
    <property type="entry name" value="Probable tRNA modification gtpase trme, domain 1"/>
    <property type="match status" value="1"/>
</dbReference>
<keyword evidence="3" id="KW-1185">Reference proteome</keyword>
<evidence type="ECO:0008006" key="4">
    <source>
        <dbReference type="Google" id="ProtNLM"/>
    </source>
</evidence>
<dbReference type="SUPFAM" id="SSF103025">
    <property type="entry name" value="Folate-binding domain"/>
    <property type="match status" value="1"/>
</dbReference>
<dbReference type="EMBL" id="MU128947">
    <property type="protein sequence ID" value="KAF9515733.1"/>
    <property type="molecule type" value="Genomic_DNA"/>
</dbReference>
<organism evidence="2 3">
    <name type="scientific">Hydnum rufescens UP504</name>
    <dbReference type="NCBI Taxonomy" id="1448309"/>
    <lineage>
        <taxon>Eukaryota</taxon>
        <taxon>Fungi</taxon>
        <taxon>Dikarya</taxon>
        <taxon>Basidiomycota</taxon>
        <taxon>Agaricomycotina</taxon>
        <taxon>Agaricomycetes</taxon>
        <taxon>Cantharellales</taxon>
        <taxon>Hydnaceae</taxon>
        <taxon>Hydnum</taxon>
    </lineage>
</organism>
<evidence type="ECO:0000313" key="2">
    <source>
        <dbReference type="EMBL" id="KAF9515733.1"/>
    </source>
</evidence>